<accession>A0A142VY99</accession>
<dbReference type="SMART" id="SM00422">
    <property type="entry name" value="HTH_MERR"/>
    <property type="match status" value="1"/>
</dbReference>
<evidence type="ECO:0000256" key="1">
    <source>
        <dbReference type="ARBA" id="ARBA00017146"/>
    </source>
</evidence>
<evidence type="ECO:0000256" key="4">
    <source>
        <dbReference type="ARBA" id="ARBA00023125"/>
    </source>
</evidence>
<dbReference type="GO" id="GO:0045340">
    <property type="term" value="F:mercury ion binding"/>
    <property type="evidence" value="ECO:0007669"/>
    <property type="project" value="InterPro"/>
</dbReference>
<dbReference type="AlphaFoldDB" id="A0A142VY99"/>
<keyword evidence="2" id="KW-0475">Mercuric resistance</keyword>
<dbReference type="InterPro" id="IPR011794">
    <property type="entry name" value="MerR"/>
</dbReference>
<dbReference type="PRINTS" id="PR00040">
    <property type="entry name" value="HTHMERR"/>
</dbReference>
<dbReference type="STRING" id="1219058.AOA14_06510"/>
<protein>
    <recommendedName>
        <fullName evidence="1">Mercuric resistance operon regulatory protein</fullName>
    </recommendedName>
</protein>
<dbReference type="InterPro" id="IPR000551">
    <property type="entry name" value="MerR-type_HTH_dom"/>
</dbReference>
<evidence type="ECO:0000256" key="2">
    <source>
        <dbReference type="ARBA" id="ARBA00022466"/>
    </source>
</evidence>
<dbReference type="Proteomes" id="UP000076234">
    <property type="component" value="Chromosome"/>
</dbReference>
<evidence type="ECO:0000256" key="5">
    <source>
        <dbReference type="ARBA" id="ARBA00024874"/>
    </source>
</evidence>
<dbReference type="GO" id="GO:0046689">
    <property type="term" value="P:response to mercury ion"/>
    <property type="evidence" value="ECO:0007669"/>
    <property type="project" value="UniProtKB-KW"/>
</dbReference>
<dbReference type="PROSITE" id="PS50937">
    <property type="entry name" value="HTH_MERR_2"/>
    <property type="match status" value="1"/>
</dbReference>
<organism evidence="7 8">
    <name type="scientific">Sphingopyxis terrae subsp. terrae NBRC 15098</name>
    <dbReference type="NCBI Taxonomy" id="1219058"/>
    <lineage>
        <taxon>Bacteria</taxon>
        <taxon>Pseudomonadati</taxon>
        <taxon>Pseudomonadota</taxon>
        <taxon>Alphaproteobacteria</taxon>
        <taxon>Sphingomonadales</taxon>
        <taxon>Sphingomonadaceae</taxon>
        <taxon>Sphingopyxis</taxon>
    </lineage>
</organism>
<name>A0A142VY99_9SPHN</name>
<evidence type="ECO:0000313" key="8">
    <source>
        <dbReference type="Proteomes" id="UP000076234"/>
    </source>
</evidence>
<sequence length="135" mass="14866">MRDMTIGQLARQGGVNVETIRYYQRRGLLPVPPQSASAPSEGRVRRYDEAVLRRLRFIKSAQAAGFTLTEIAELLELDASSDRARARELADARIAAIEKTIAELDAARRALMGLSRQCAAADTLHCPIIAAFEQV</sequence>
<reference evidence="8" key="1">
    <citation type="submission" date="2015-11" db="EMBL/GenBank/DDBJ databases">
        <title>Complete genome sequence of a polyethylene glycol-degrading strain Sphingopyxis terrae strain 203-1 (NBRC 15098).</title>
        <authorList>
            <person name="Yoshiyuki O."/>
            <person name="Shouta N."/>
            <person name="Nagata Y."/>
            <person name="Numata M."/>
            <person name="Tsuchikane K."/>
            <person name="Hosoyama A."/>
            <person name="Yamazoe A."/>
            <person name="Tsuda M."/>
            <person name="Fujita N."/>
            <person name="Kawai F."/>
        </authorList>
    </citation>
    <scope>NUCLEOTIDE SEQUENCE [LARGE SCALE GENOMIC DNA]</scope>
    <source>
        <strain evidence="8">203-1</strain>
    </source>
</reference>
<evidence type="ECO:0000256" key="3">
    <source>
        <dbReference type="ARBA" id="ARBA00022914"/>
    </source>
</evidence>
<evidence type="ECO:0000259" key="6">
    <source>
        <dbReference type="PROSITE" id="PS50937"/>
    </source>
</evidence>
<reference evidence="7 8" key="2">
    <citation type="journal article" date="2016" name="Genome Announc.">
        <title>Complete Genome Sequence of Sphingopyxis terrae Strain 203-1 (NBRC 111660), a Polyethylene Glycol Degrader.</title>
        <authorList>
            <person name="Ohtsubo Y."/>
            <person name="Nonoyama S."/>
            <person name="Nagata Y."/>
            <person name="Numata M."/>
            <person name="Tsuchikane K."/>
            <person name="Hosoyama A."/>
            <person name="Yamazoe A."/>
            <person name="Tsuda M."/>
            <person name="Fujita N."/>
            <person name="Kawai F."/>
        </authorList>
    </citation>
    <scope>NUCLEOTIDE SEQUENCE [LARGE SCALE GENOMIC DNA]</scope>
    <source>
        <strain evidence="7 8">203-1</strain>
    </source>
</reference>
<feature type="domain" description="HTH merR-type" evidence="6">
    <location>
        <begin position="1"/>
        <end position="77"/>
    </location>
</feature>
<dbReference type="InterPro" id="IPR047057">
    <property type="entry name" value="MerR_fam"/>
</dbReference>
<dbReference type="KEGG" id="ster:AOA14_06510"/>
<dbReference type="PANTHER" id="PTHR30204">
    <property type="entry name" value="REDOX-CYCLING DRUG-SENSING TRANSCRIPTIONAL ACTIVATOR SOXR"/>
    <property type="match status" value="1"/>
</dbReference>
<dbReference type="SUPFAM" id="SSF46955">
    <property type="entry name" value="Putative DNA-binding domain"/>
    <property type="match status" value="1"/>
</dbReference>
<keyword evidence="3" id="KW-0476">Mercury</keyword>
<dbReference type="InterPro" id="IPR009061">
    <property type="entry name" value="DNA-bd_dom_put_sf"/>
</dbReference>
<dbReference type="PANTHER" id="PTHR30204:SF92">
    <property type="entry name" value="HTH-TYPE TRANSCRIPTIONAL REGULATOR ZNTR"/>
    <property type="match status" value="1"/>
</dbReference>
<comment type="function">
    <text evidence="5">Mediates the mercuric-dependent induction of mercury resistance operon. In the absence of mercury MerR represses transcription by binding tightly to the mer operator region; when mercury is present the dimeric complex binds a single ion and becomes a potent transcriptional activator, while remaining bound to the mer site.</text>
</comment>
<evidence type="ECO:0000313" key="7">
    <source>
        <dbReference type="EMBL" id="AMU94257.1"/>
    </source>
</evidence>
<dbReference type="GO" id="GO:0003700">
    <property type="term" value="F:DNA-binding transcription factor activity"/>
    <property type="evidence" value="ECO:0007669"/>
    <property type="project" value="InterPro"/>
</dbReference>
<dbReference type="EMBL" id="CP013342">
    <property type="protein sequence ID" value="AMU94257.1"/>
    <property type="molecule type" value="Genomic_DNA"/>
</dbReference>
<keyword evidence="4" id="KW-0238">DNA-binding</keyword>
<dbReference type="Gene3D" id="1.10.1660.10">
    <property type="match status" value="1"/>
</dbReference>
<dbReference type="CDD" id="cd04783">
    <property type="entry name" value="HTH_MerR1"/>
    <property type="match status" value="1"/>
</dbReference>
<gene>
    <name evidence="7" type="ORF">AOA14_06510</name>
</gene>
<dbReference type="GO" id="GO:0003677">
    <property type="term" value="F:DNA binding"/>
    <property type="evidence" value="ECO:0007669"/>
    <property type="project" value="UniProtKB-KW"/>
</dbReference>
<dbReference type="Pfam" id="PF13411">
    <property type="entry name" value="MerR_1"/>
    <property type="match status" value="1"/>
</dbReference>
<proteinExistence type="predicted"/>